<dbReference type="HOGENOM" id="CLU_1570687_0_0_1"/>
<reference evidence="3 4" key="1">
    <citation type="journal article" date="2012" name="Science">
        <title>The Paleozoic origin of enzymatic lignin decomposition reconstructed from 31 fungal genomes.</title>
        <authorList>
            <person name="Floudas D."/>
            <person name="Binder M."/>
            <person name="Riley R."/>
            <person name="Barry K."/>
            <person name="Blanchette R.A."/>
            <person name="Henrissat B."/>
            <person name="Martinez A.T."/>
            <person name="Otillar R."/>
            <person name="Spatafora J.W."/>
            <person name="Yadav J.S."/>
            <person name="Aerts A."/>
            <person name="Benoit I."/>
            <person name="Boyd A."/>
            <person name="Carlson A."/>
            <person name="Copeland A."/>
            <person name="Coutinho P.M."/>
            <person name="de Vries R.P."/>
            <person name="Ferreira P."/>
            <person name="Findley K."/>
            <person name="Foster B."/>
            <person name="Gaskell J."/>
            <person name="Glotzer D."/>
            <person name="Gorecki P."/>
            <person name="Heitman J."/>
            <person name="Hesse C."/>
            <person name="Hori C."/>
            <person name="Igarashi K."/>
            <person name="Jurgens J.A."/>
            <person name="Kallen N."/>
            <person name="Kersten P."/>
            <person name="Kohler A."/>
            <person name="Kuees U."/>
            <person name="Kumar T.K.A."/>
            <person name="Kuo A."/>
            <person name="LaButti K."/>
            <person name="Larrondo L.F."/>
            <person name="Lindquist E."/>
            <person name="Ling A."/>
            <person name="Lombard V."/>
            <person name="Lucas S."/>
            <person name="Lundell T."/>
            <person name="Martin R."/>
            <person name="McLaughlin D.J."/>
            <person name="Morgenstern I."/>
            <person name="Morin E."/>
            <person name="Murat C."/>
            <person name="Nagy L.G."/>
            <person name="Nolan M."/>
            <person name="Ohm R.A."/>
            <person name="Patyshakuliyeva A."/>
            <person name="Rokas A."/>
            <person name="Ruiz-Duenas F.J."/>
            <person name="Sabat G."/>
            <person name="Salamov A."/>
            <person name="Samejima M."/>
            <person name="Schmutz J."/>
            <person name="Slot J.C."/>
            <person name="St John F."/>
            <person name="Stenlid J."/>
            <person name="Sun H."/>
            <person name="Sun S."/>
            <person name="Syed K."/>
            <person name="Tsang A."/>
            <person name="Wiebenga A."/>
            <person name="Young D."/>
            <person name="Pisabarro A."/>
            <person name="Eastwood D.C."/>
            <person name="Martin F."/>
            <person name="Cullen D."/>
            <person name="Grigoriev I.V."/>
            <person name="Hibbett D.S."/>
        </authorList>
    </citation>
    <scope>NUCLEOTIDE SEQUENCE [LARGE SCALE GENOMIC DNA]</scope>
    <source>
        <strain evidence="3 4">ATCC 11539</strain>
    </source>
</reference>
<feature type="signal peptide" evidence="2">
    <location>
        <begin position="1"/>
        <end position="17"/>
    </location>
</feature>
<gene>
    <name evidence="3" type="ORF">GLOTRDRAFT_96441</name>
</gene>
<dbReference type="RefSeq" id="XP_007870242.1">
    <property type="nucleotide sequence ID" value="XM_007872051.1"/>
</dbReference>
<dbReference type="Proteomes" id="UP000030669">
    <property type="component" value="Unassembled WGS sequence"/>
</dbReference>
<evidence type="ECO:0000256" key="1">
    <source>
        <dbReference type="PIRSR" id="PIRSR002703-1"/>
    </source>
</evidence>
<dbReference type="OrthoDB" id="430315at2759"/>
<dbReference type="PROSITE" id="PS51367">
    <property type="entry name" value="THAUMATIN_2"/>
    <property type="match status" value="1"/>
</dbReference>
<organism evidence="3 4">
    <name type="scientific">Gloeophyllum trabeum (strain ATCC 11539 / FP-39264 / Madison 617)</name>
    <name type="common">Brown rot fungus</name>
    <dbReference type="NCBI Taxonomy" id="670483"/>
    <lineage>
        <taxon>Eukaryota</taxon>
        <taxon>Fungi</taxon>
        <taxon>Dikarya</taxon>
        <taxon>Basidiomycota</taxon>
        <taxon>Agaricomycotina</taxon>
        <taxon>Agaricomycetes</taxon>
        <taxon>Gloeophyllales</taxon>
        <taxon>Gloeophyllaceae</taxon>
        <taxon>Gloeophyllum</taxon>
    </lineage>
</organism>
<dbReference type="KEGG" id="gtr:GLOTRDRAFT_96441"/>
<dbReference type="SMART" id="SM00205">
    <property type="entry name" value="THN"/>
    <property type="match status" value="1"/>
</dbReference>
<name>S7PV31_GLOTA</name>
<feature type="disulfide bond" evidence="1">
    <location>
        <begin position="82"/>
        <end position="88"/>
    </location>
</feature>
<dbReference type="InterPro" id="IPR001938">
    <property type="entry name" value="Thaumatin"/>
</dbReference>
<dbReference type="GeneID" id="19309846"/>
<dbReference type="eggNOG" id="ENOG502RCJ1">
    <property type="taxonomic scope" value="Eukaryota"/>
</dbReference>
<protein>
    <submittedName>
        <fullName evidence="3">Osmotin, thaumatin-like protein</fullName>
    </submittedName>
</protein>
<feature type="disulfide bond" evidence="1">
    <location>
        <begin position="93"/>
        <end position="100"/>
    </location>
</feature>
<dbReference type="InterPro" id="IPR037176">
    <property type="entry name" value="Osmotin/thaumatin-like_sf"/>
</dbReference>
<sequence>MFAQTSFFAVLATVVSAVVLPRAADTTVTLVNNCGYQVDPAAYPAVTYNGAATGGFPLAGGASASVTLPANYSGRIWGRTGCDADGNCETGQCFQGGENCTSPAPTGPTLAQFTINGYASSDYFTPTGQGNFNIPLTITPGSGCSTAPVTCTDANGDGNGCGATSSCPTGTSYTIQFC</sequence>
<dbReference type="PANTHER" id="PTHR31013:SF2">
    <property type="entry name" value="THAUMATIN-LIKE PROTEIN"/>
    <property type="match status" value="1"/>
</dbReference>
<evidence type="ECO:0000313" key="4">
    <source>
        <dbReference type="Proteomes" id="UP000030669"/>
    </source>
</evidence>
<keyword evidence="2" id="KW-0732">Signal</keyword>
<accession>S7PV31</accession>
<dbReference type="Pfam" id="PF00314">
    <property type="entry name" value="Thaumatin"/>
    <property type="match status" value="1"/>
</dbReference>
<dbReference type="OMA" id="DNSKNHP"/>
<dbReference type="EMBL" id="KB469311">
    <property type="protein sequence ID" value="EPQ51242.1"/>
    <property type="molecule type" value="Genomic_DNA"/>
</dbReference>
<feature type="chain" id="PRO_5004544069" evidence="2">
    <location>
        <begin position="18"/>
        <end position="178"/>
    </location>
</feature>
<dbReference type="PANTHER" id="PTHR31013">
    <property type="entry name" value="THAUMATIN FAMILY PROTEIN-RELATED"/>
    <property type="match status" value="1"/>
</dbReference>
<evidence type="ECO:0000256" key="2">
    <source>
        <dbReference type="SAM" id="SignalP"/>
    </source>
</evidence>
<proteinExistence type="predicted"/>
<evidence type="ECO:0000313" key="3">
    <source>
        <dbReference type="EMBL" id="EPQ51242.1"/>
    </source>
</evidence>
<keyword evidence="1" id="KW-1015">Disulfide bond</keyword>
<keyword evidence="4" id="KW-1185">Reference proteome</keyword>
<dbReference type="SUPFAM" id="SSF49870">
    <property type="entry name" value="Osmotin, thaumatin-like protein"/>
    <property type="match status" value="1"/>
</dbReference>
<dbReference type="Gene3D" id="2.60.110.10">
    <property type="entry name" value="Thaumatin"/>
    <property type="match status" value="1"/>
</dbReference>
<dbReference type="AlphaFoldDB" id="S7PV31"/>
<dbReference type="PRINTS" id="PR00347">
    <property type="entry name" value="THAUMATIN"/>
</dbReference>